<evidence type="ECO:0000313" key="2">
    <source>
        <dbReference type="Proteomes" id="UP000019678"/>
    </source>
</evidence>
<gene>
    <name evidence="1" type="ORF">CAP_2575</name>
</gene>
<name>A0A017THI6_9BACT</name>
<dbReference type="STRING" id="1192034.CAP_2575"/>
<proteinExistence type="predicted"/>
<dbReference type="AlphaFoldDB" id="A0A017THI6"/>
<reference evidence="1 2" key="1">
    <citation type="submission" date="2013-05" db="EMBL/GenBank/DDBJ databases">
        <title>Genome assembly of Chondromyces apiculatus DSM 436.</title>
        <authorList>
            <person name="Sharma G."/>
            <person name="Khatri I."/>
            <person name="Kaur C."/>
            <person name="Mayilraj S."/>
            <person name="Subramanian S."/>
        </authorList>
    </citation>
    <scope>NUCLEOTIDE SEQUENCE [LARGE SCALE GENOMIC DNA]</scope>
    <source>
        <strain evidence="1 2">DSM 436</strain>
    </source>
</reference>
<dbReference type="Proteomes" id="UP000019678">
    <property type="component" value="Unassembled WGS sequence"/>
</dbReference>
<dbReference type="EMBL" id="ASRX01000002">
    <property type="protein sequence ID" value="EYF08714.1"/>
    <property type="molecule type" value="Genomic_DNA"/>
</dbReference>
<evidence type="ECO:0000313" key="1">
    <source>
        <dbReference type="EMBL" id="EYF08714.1"/>
    </source>
</evidence>
<comment type="caution">
    <text evidence="1">The sequence shown here is derived from an EMBL/GenBank/DDBJ whole genome shotgun (WGS) entry which is preliminary data.</text>
</comment>
<organism evidence="1 2">
    <name type="scientific">Chondromyces apiculatus DSM 436</name>
    <dbReference type="NCBI Taxonomy" id="1192034"/>
    <lineage>
        <taxon>Bacteria</taxon>
        <taxon>Pseudomonadati</taxon>
        <taxon>Myxococcota</taxon>
        <taxon>Polyangia</taxon>
        <taxon>Polyangiales</taxon>
        <taxon>Polyangiaceae</taxon>
        <taxon>Chondromyces</taxon>
    </lineage>
</organism>
<protein>
    <submittedName>
        <fullName evidence="1">Uncharacterized protein</fullName>
    </submittedName>
</protein>
<keyword evidence="2" id="KW-1185">Reference proteome</keyword>
<accession>A0A017THI6</accession>
<sequence length="136" mass="13882">MALLMTLGLGVLTACQADDAANCGYARANARRWNPEGIPASPSPAPAPPPGWTWVWLYPAAGNGVMASPEGTQPLVVEGGAEPRASAGDGSCACGQQEMSCTQVKKLYSADGKLAAYATPLPPATSGCRSPQTVLH</sequence>